<name>A0A225UJ76_9STRA</name>
<gene>
    <name evidence="2" type="ORF">PHMEG_00037658</name>
</gene>
<reference evidence="3" key="1">
    <citation type="submission" date="2017-03" db="EMBL/GenBank/DDBJ databases">
        <title>Phytopthora megakarya and P. palmivora, two closely related causual agents of cacao black pod achieved similar genome size and gene model numbers by different mechanisms.</title>
        <authorList>
            <person name="Ali S."/>
            <person name="Shao J."/>
            <person name="Larry D.J."/>
            <person name="Kronmiller B."/>
            <person name="Shen D."/>
            <person name="Strem M.D."/>
            <person name="Melnick R.L."/>
            <person name="Guiltinan M.J."/>
            <person name="Tyler B.M."/>
            <person name="Meinhardt L.W."/>
            <person name="Bailey B.A."/>
        </authorList>
    </citation>
    <scope>NUCLEOTIDE SEQUENCE [LARGE SCALE GENOMIC DNA]</scope>
    <source>
        <strain evidence="3">zdho120</strain>
    </source>
</reference>
<accession>A0A225UJ76</accession>
<proteinExistence type="predicted"/>
<dbReference type="GO" id="GO:0003676">
    <property type="term" value="F:nucleic acid binding"/>
    <property type="evidence" value="ECO:0007669"/>
    <property type="project" value="InterPro"/>
</dbReference>
<evidence type="ECO:0000259" key="1">
    <source>
        <dbReference type="Pfam" id="PF13456"/>
    </source>
</evidence>
<feature type="domain" description="RNase H type-1" evidence="1">
    <location>
        <begin position="34"/>
        <end position="128"/>
    </location>
</feature>
<comment type="caution">
    <text evidence="2">The sequence shown here is derived from an EMBL/GenBank/DDBJ whole genome shotgun (WGS) entry which is preliminary data.</text>
</comment>
<dbReference type="EMBL" id="NBNE01016745">
    <property type="protein sequence ID" value="OWY93075.1"/>
    <property type="molecule type" value="Genomic_DNA"/>
</dbReference>
<dbReference type="Pfam" id="PF13456">
    <property type="entry name" value="RVT_3"/>
    <property type="match status" value="1"/>
</dbReference>
<organism evidence="2 3">
    <name type="scientific">Phytophthora megakarya</name>
    <dbReference type="NCBI Taxonomy" id="4795"/>
    <lineage>
        <taxon>Eukaryota</taxon>
        <taxon>Sar</taxon>
        <taxon>Stramenopiles</taxon>
        <taxon>Oomycota</taxon>
        <taxon>Peronosporomycetes</taxon>
        <taxon>Peronosporales</taxon>
        <taxon>Peronosporaceae</taxon>
        <taxon>Phytophthora</taxon>
    </lineage>
</organism>
<dbReference type="InterPro" id="IPR002156">
    <property type="entry name" value="RNaseH_domain"/>
</dbReference>
<dbReference type="Proteomes" id="UP000198211">
    <property type="component" value="Unassembled WGS sequence"/>
</dbReference>
<protein>
    <recommendedName>
        <fullName evidence="1">RNase H type-1 domain-containing protein</fullName>
    </recommendedName>
</protein>
<dbReference type="GO" id="GO:0004523">
    <property type="term" value="F:RNA-DNA hybrid ribonuclease activity"/>
    <property type="evidence" value="ECO:0007669"/>
    <property type="project" value="InterPro"/>
</dbReference>
<evidence type="ECO:0000313" key="2">
    <source>
        <dbReference type="EMBL" id="OWY93075.1"/>
    </source>
</evidence>
<dbReference type="AlphaFoldDB" id="A0A225UJ76"/>
<keyword evidence="3" id="KW-1185">Reference proteome</keyword>
<sequence>MRNLRYLYSSLVRWTRSTTAEQVRWLLKSESRICWIDIAPDKTGTQTTKYRMEHLGLLHGLTACFLHRWAPLYVVGSSNVIIRQQRICTPPKKKTMATIFWQGRWFSDGLAIAGWECVPKTNSRMATKAEDLAATSSRTRRGVDSMRLDSLIRCQLGSDVRNWLDKHAERKPQRSQTGP</sequence>
<evidence type="ECO:0000313" key="3">
    <source>
        <dbReference type="Proteomes" id="UP000198211"/>
    </source>
</evidence>